<keyword evidence="1" id="KW-0547">Nucleotide-binding</keyword>
<dbReference type="EMBL" id="CAGKOT010000002">
    <property type="protein sequence ID" value="CAB5313078.1"/>
    <property type="molecule type" value="Genomic_DNA"/>
</dbReference>
<reference evidence="3" key="1">
    <citation type="submission" date="2020-05" db="EMBL/GenBank/DDBJ databases">
        <authorList>
            <person name="Rincon C."/>
            <person name="Sanders R I."/>
            <person name="Robbins C."/>
            <person name="Chaturvedi A."/>
        </authorList>
    </citation>
    <scope>NUCLEOTIDE SEQUENCE</scope>
    <source>
        <strain evidence="3">CHB12</strain>
    </source>
</reference>
<evidence type="ECO:0000256" key="1">
    <source>
        <dbReference type="ARBA" id="ARBA00022741"/>
    </source>
</evidence>
<dbReference type="GO" id="GO:0005525">
    <property type="term" value="F:GTP binding"/>
    <property type="evidence" value="ECO:0007669"/>
    <property type="project" value="InterPro"/>
</dbReference>
<proteinExistence type="predicted"/>
<comment type="caution">
    <text evidence="3">The sequence shown here is derived from an EMBL/GenBank/DDBJ whole genome shotgun (WGS) entry which is preliminary data.</text>
</comment>
<dbReference type="InterPro" id="IPR006703">
    <property type="entry name" value="G_AIG1"/>
</dbReference>
<dbReference type="AlphaFoldDB" id="A0A915YQM3"/>
<name>A0A915YQM3_9GLOM</name>
<evidence type="ECO:0000259" key="2">
    <source>
        <dbReference type="Pfam" id="PF04548"/>
    </source>
</evidence>
<dbReference type="Pfam" id="PF04548">
    <property type="entry name" value="AIG1"/>
    <property type="match status" value="1"/>
</dbReference>
<evidence type="ECO:0000313" key="4">
    <source>
        <dbReference type="Proteomes" id="UP000684084"/>
    </source>
</evidence>
<organism evidence="3 4">
    <name type="scientific">Rhizophagus irregularis</name>
    <dbReference type="NCBI Taxonomy" id="588596"/>
    <lineage>
        <taxon>Eukaryota</taxon>
        <taxon>Fungi</taxon>
        <taxon>Fungi incertae sedis</taxon>
        <taxon>Mucoromycota</taxon>
        <taxon>Glomeromycotina</taxon>
        <taxon>Glomeromycetes</taxon>
        <taxon>Glomerales</taxon>
        <taxon>Glomeraceae</taxon>
        <taxon>Rhizophagus</taxon>
    </lineage>
</organism>
<feature type="domain" description="AIG1-type G" evidence="2">
    <location>
        <begin position="41"/>
        <end position="107"/>
    </location>
</feature>
<gene>
    <name evidence="3" type="ORF">CHRIB12_LOCUS1693</name>
</gene>
<sequence length="109" mass="11939">MADAIPKSPSLEIDAPAILLVGKTAHWEIYYWIPLKMKNPTFPVSDSFSSVTKKSGSANIKIGDITYNIVDTPGIFDTDDLNADILDEIARTIQKCAHGIKAILFVFGK</sequence>
<dbReference type="OrthoDB" id="8954335at2759"/>
<dbReference type="Proteomes" id="UP000684084">
    <property type="component" value="Unassembled WGS sequence"/>
</dbReference>
<protein>
    <recommendedName>
        <fullName evidence="2">AIG1-type G domain-containing protein</fullName>
    </recommendedName>
</protein>
<accession>A0A915YQM3</accession>
<evidence type="ECO:0000313" key="3">
    <source>
        <dbReference type="EMBL" id="CAB5313078.1"/>
    </source>
</evidence>